<name>A0A4Z2EAL1_9TELE</name>
<evidence type="ECO:0000256" key="1">
    <source>
        <dbReference type="SAM" id="Coils"/>
    </source>
</evidence>
<evidence type="ECO:0000313" key="3">
    <source>
        <dbReference type="Proteomes" id="UP000314294"/>
    </source>
</evidence>
<feature type="coiled-coil region" evidence="1">
    <location>
        <begin position="2"/>
        <end position="59"/>
    </location>
</feature>
<protein>
    <submittedName>
        <fullName evidence="2">Uncharacterized protein</fullName>
    </submittedName>
</protein>
<gene>
    <name evidence="2" type="ORF">EYF80_064269</name>
</gene>
<reference evidence="2 3" key="1">
    <citation type="submission" date="2019-03" db="EMBL/GenBank/DDBJ databases">
        <title>First draft genome of Liparis tanakae, snailfish: a comprehensive survey of snailfish specific genes.</title>
        <authorList>
            <person name="Kim W."/>
            <person name="Song I."/>
            <person name="Jeong J.-H."/>
            <person name="Kim D."/>
            <person name="Kim S."/>
            <person name="Ryu S."/>
            <person name="Song J.Y."/>
            <person name="Lee S.K."/>
        </authorList>
    </citation>
    <scope>NUCLEOTIDE SEQUENCE [LARGE SCALE GENOMIC DNA]</scope>
    <source>
        <tissue evidence="2">Muscle</tissue>
    </source>
</reference>
<evidence type="ECO:0000313" key="2">
    <source>
        <dbReference type="EMBL" id="TNN25600.1"/>
    </source>
</evidence>
<accession>A0A4Z2EAL1</accession>
<proteinExistence type="predicted"/>
<dbReference type="AlphaFoldDB" id="A0A4Z2EAL1"/>
<comment type="caution">
    <text evidence="2">The sequence shown here is derived from an EMBL/GenBank/DDBJ whole genome shotgun (WGS) entry which is preliminary data.</text>
</comment>
<dbReference type="Proteomes" id="UP000314294">
    <property type="component" value="Unassembled WGS sequence"/>
</dbReference>
<organism evidence="2 3">
    <name type="scientific">Liparis tanakae</name>
    <name type="common">Tanaka's snailfish</name>
    <dbReference type="NCBI Taxonomy" id="230148"/>
    <lineage>
        <taxon>Eukaryota</taxon>
        <taxon>Metazoa</taxon>
        <taxon>Chordata</taxon>
        <taxon>Craniata</taxon>
        <taxon>Vertebrata</taxon>
        <taxon>Euteleostomi</taxon>
        <taxon>Actinopterygii</taxon>
        <taxon>Neopterygii</taxon>
        <taxon>Teleostei</taxon>
        <taxon>Neoteleostei</taxon>
        <taxon>Acanthomorphata</taxon>
        <taxon>Eupercaria</taxon>
        <taxon>Perciformes</taxon>
        <taxon>Cottioidei</taxon>
        <taxon>Cottales</taxon>
        <taxon>Liparidae</taxon>
        <taxon>Liparis</taxon>
    </lineage>
</organism>
<sequence length="134" mass="15962">MLESLQQSVDELKVKQEAARDLYINLNRFLKEGNPDQTAQQAEQERSEELRLEAALQRQKLLHAGLMETEQQQRRWIHRNAVYRELLVRTVRMTKVLQGRSNITLHYITLHYITLHHITSHYITSHYITSHHII</sequence>
<keyword evidence="3" id="KW-1185">Reference proteome</keyword>
<dbReference type="EMBL" id="SRLO01012113">
    <property type="protein sequence ID" value="TNN25600.1"/>
    <property type="molecule type" value="Genomic_DNA"/>
</dbReference>
<keyword evidence="1" id="KW-0175">Coiled coil</keyword>